<dbReference type="InterPro" id="IPR025196">
    <property type="entry name" value="DUF4126"/>
</dbReference>
<keyword evidence="1" id="KW-1133">Transmembrane helix</keyword>
<feature type="transmembrane region" description="Helical" evidence="1">
    <location>
        <begin position="162"/>
        <end position="183"/>
    </location>
</feature>
<keyword evidence="1" id="KW-0812">Transmembrane</keyword>
<evidence type="ECO:0000256" key="1">
    <source>
        <dbReference type="SAM" id="Phobius"/>
    </source>
</evidence>
<reference evidence="3" key="1">
    <citation type="submission" date="2023-03" db="EMBL/GenBank/DDBJ databases">
        <title>Edaphobacter sp.</title>
        <authorList>
            <person name="Huber K.J."/>
            <person name="Papendorf J."/>
            <person name="Pilke C."/>
            <person name="Bunk B."/>
            <person name="Sproeer C."/>
            <person name="Pester M."/>
        </authorList>
    </citation>
    <scope>NUCLEOTIDE SEQUENCE</scope>
    <source>
        <strain evidence="3">DSM 109919</strain>
        <strain evidence="4">DSM 109920</strain>
    </source>
</reference>
<dbReference type="KEGG" id="epl:P4G45_06380"/>
<feature type="transmembrane region" description="Helical" evidence="1">
    <location>
        <begin position="12"/>
        <end position="33"/>
    </location>
</feature>
<evidence type="ECO:0000259" key="2">
    <source>
        <dbReference type="Pfam" id="PF13548"/>
    </source>
</evidence>
<dbReference type="RefSeq" id="WP_348268836.1">
    <property type="nucleotide sequence ID" value="NZ_CP121194.1"/>
</dbReference>
<name>A0AAU7D2I5_9BACT</name>
<proteinExistence type="predicted"/>
<accession>A0AAU7D2I5</accession>
<dbReference type="Pfam" id="PF13548">
    <property type="entry name" value="DUF4126"/>
    <property type="match status" value="1"/>
</dbReference>
<feature type="transmembrane region" description="Helical" evidence="1">
    <location>
        <begin position="45"/>
        <end position="63"/>
    </location>
</feature>
<organism evidence="3">
    <name type="scientific">Edaphobacter paludis</name>
    <dbReference type="NCBI Taxonomy" id="3035702"/>
    <lineage>
        <taxon>Bacteria</taxon>
        <taxon>Pseudomonadati</taxon>
        <taxon>Acidobacteriota</taxon>
        <taxon>Terriglobia</taxon>
        <taxon>Terriglobales</taxon>
        <taxon>Acidobacteriaceae</taxon>
        <taxon>Edaphobacter</taxon>
    </lineage>
</organism>
<feature type="domain" description="DUF4126" evidence="2">
    <location>
        <begin position="11"/>
        <end position="180"/>
    </location>
</feature>
<accession>A0AAU7DAH3</accession>
<evidence type="ECO:0000313" key="3">
    <source>
        <dbReference type="EMBL" id="XBH11345.1"/>
    </source>
</evidence>
<evidence type="ECO:0000313" key="4">
    <source>
        <dbReference type="EMBL" id="XBH14824.1"/>
    </source>
</evidence>
<protein>
    <submittedName>
        <fullName evidence="3">DUF4126 domain-containing protein</fullName>
    </submittedName>
</protein>
<gene>
    <name evidence="3" type="ORF">P4G45_06380</name>
    <name evidence="4" type="ORF">P8936_06610</name>
</gene>
<sequence>MDFSPANITGLVIAASFAAGLNIYVTVLTLGILARTHWVALPAGLDSLGYTWVLVVCAIMFAVEFVADKIPGFDIFWNVLHTAVRVPIAALVAYHASAQLSPQMQIIATGLGAAIALATHSSKTALRAVVTPSPEPVSNIALSSTEDVVAVGLTWFATDHPVVAASIAVASLVVAVLAARALLRAIQRPLRRLFGTPPVDARVVSKPSAKSAETAR</sequence>
<keyword evidence="1" id="KW-0472">Membrane</keyword>
<dbReference type="AlphaFoldDB" id="A0AAU7D2I5"/>
<dbReference type="EMBL" id="CP121194">
    <property type="protein sequence ID" value="XBH11345.1"/>
    <property type="molecule type" value="Genomic_DNA"/>
</dbReference>
<feature type="transmembrane region" description="Helical" evidence="1">
    <location>
        <begin position="75"/>
        <end position="94"/>
    </location>
</feature>
<dbReference type="EMBL" id="CP121195">
    <property type="protein sequence ID" value="XBH14824.1"/>
    <property type="molecule type" value="Genomic_DNA"/>
</dbReference>